<evidence type="ECO:0000313" key="1">
    <source>
        <dbReference type="EMBL" id="SDT11923.1"/>
    </source>
</evidence>
<sequence length="71" mass="8064">MILETYTRVFVDADALDRSISFYKALLSGKQTLRFSYPETGLELAAVSSSHLSVLIIRVHLRSAHRSRRRG</sequence>
<dbReference type="InterPro" id="IPR029068">
    <property type="entry name" value="Glyas_Bleomycin-R_OHBP_Dase"/>
</dbReference>
<evidence type="ECO:0000313" key="2">
    <source>
        <dbReference type="Proteomes" id="UP000243904"/>
    </source>
</evidence>
<gene>
    <name evidence="1" type="ORF">SAMN05444158_4453</name>
</gene>
<accession>A0A1H1XRV6</accession>
<protein>
    <recommendedName>
        <fullName evidence="3">Glyoxalase/fosfomycin resistance/dioxygenase domain-containing protein</fullName>
    </recommendedName>
</protein>
<dbReference type="Proteomes" id="UP000243904">
    <property type="component" value="Chromosome I"/>
</dbReference>
<evidence type="ECO:0008006" key="3">
    <source>
        <dbReference type="Google" id="ProtNLM"/>
    </source>
</evidence>
<reference evidence="2" key="1">
    <citation type="submission" date="2016-10" db="EMBL/GenBank/DDBJ databases">
        <authorList>
            <person name="Varghese N."/>
            <person name="Submissions S."/>
        </authorList>
    </citation>
    <scope>NUCLEOTIDE SEQUENCE [LARGE SCALE GENOMIC DNA]</scope>
    <source>
        <strain evidence="2">GAS369</strain>
    </source>
</reference>
<proteinExistence type="predicted"/>
<dbReference type="EMBL" id="LT629750">
    <property type="protein sequence ID" value="SDT11923.1"/>
    <property type="molecule type" value="Genomic_DNA"/>
</dbReference>
<dbReference type="AlphaFoldDB" id="A0A1H1XRV6"/>
<keyword evidence="2" id="KW-1185">Reference proteome</keyword>
<dbReference type="RefSeq" id="WP_146688836.1">
    <property type="nucleotide sequence ID" value="NZ_LT629750.1"/>
</dbReference>
<name>A0A1H1XRV6_9BRAD</name>
<organism evidence="1 2">
    <name type="scientific">Bradyrhizobium canariense</name>
    <dbReference type="NCBI Taxonomy" id="255045"/>
    <lineage>
        <taxon>Bacteria</taxon>
        <taxon>Pseudomonadati</taxon>
        <taxon>Pseudomonadota</taxon>
        <taxon>Alphaproteobacteria</taxon>
        <taxon>Hyphomicrobiales</taxon>
        <taxon>Nitrobacteraceae</taxon>
        <taxon>Bradyrhizobium</taxon>
    </lineage>
</organism>
<dbReference type="Gene3D" id="3.10.180.10">
    <property type="entry name" value="2,3-Dihydroxybiphenyl 1,2-Dioxygenase, domain 1"/>
    <property type="match status" value="1"/>
</dbReference>